<dbReference type="OrthoDB" id="9779233at2"/>
<keyword evidence="1" id="KW-1133">Transmembrane helix</keyword>
<organism evidence="2 3">
    <name type="scientific">Flammeovirga pectinis</name>
    <dbReference type="NCBI Taxonomy" id="2494373"/>
    <lineage>
        <taxon>Bacteria</taxon>
        <taxon>Pseudomonadati</taxon>
        <taxon>Bacteroidota</taxon>
        <taxon>Cytophagia</taxon>
        <taxon>Cytophagales</taxon>
        <taxon>Flammeovirgaceae</taxon>
        <taxon>Flammeovirga</taxon>
    </lineage>
</organism>
<evidence type="ECO:0000256" key="1">
    <source>
        <dbReference type="SAM" id="Phobius"/>
    </source>
</evidence>
<gene>
    <name evidence="2" type="ORF">EI427_02575</name>
</gene>
<dbReference type="PROSITE" id="PS50244">
    <property type="entry name" value="S5A_REDUCTASE"/>
    <property type="match status" value="1"/>
</dbReference>
<feature type="transmembrane region" description="Helical" evidence="1">
    <location>
        <begin position="136"/>
        <end position="157"/>
    </location>
</feature>
<feature type="transmembrane region" description="Helical" evidence="1">
    <location>
        <begin position="7"/>
        <end position="28"/>
    </location>
</feature>
<keyword evidence="1" id="KW-0472">Membrane</keyword>
<dbReference type="KEGG" id="fll:EI427_02575"/>
<dbReference type="Proteomes" id="UP000267268">
    <property type="component" value="Chromosome 1"/>
</dbReference>
<sequence>MNKKQIALLEITVIYFIVAVGGYATFQYFKEEPLVFRMLYADLAMTVVTYIFSVIKKNSSVYDAYWSVIPFYFILQYFYLFDGADWSTPQWICAFVVSLWSWRLTLSWARGWSGWEHEDFRYVSFRHQFKAFFQPINFLAIHLYPTLIVFASMWGLQWVYETGVLEIGWLFYLGAATAFVGTIFEYLADNELAKFRLRPNKKKDDILRTGIWAKSRNPNYLGEMMFWFGVAMMGTAYAAPWYTVLGSVGMWMMFMFASIPLKDKQMMKNRPESFQKYKKEVSRVLPF</sequence>
<dbReference type="InterPro" id="IPR010721">
    <property type="entry name" value="UstE-like"/>
</dbReference>
<reference evidence="2 3" key="1">
    <citation type="submission" date="2018-12" db="EMBL/GenBank/DDBJ databases">
        <title>Flammeovirga pectinis sp. nov., isolated from the gut of the Korean scallop, Patinopecten yessoensis.</title>
        <authorList>
            <person name="Bae J.-W."/>
            <person name="Jeong Y.-S."/>
            <person name="Kang W."/>
        </authorList>
    </citation>
    <scope>NUCLEOTIDE SEQUENCE [LARGE SCALE GENOMIC DNA]</scope>
    <source>
        <strain evidence="2 3">L12M1</strain>
    </source>
</reference>
<protein>
    <submittedName>
        <fullName evidence="2">DUF1295 domain-containing protein</fullName>
    </submittedName>
</protein>
<evidence type="ECO:0000313" key="3">
    <source>
        <dbReference type="Proteomes" id="UP000267268"/>
    </source>
</evidence>
<dbReference type="RefSeq" id="WP_126611290.1">
    <property type="nucleotide sequence ID" value="NZ_CP034562.1"/>
</dbReference>
<name>A0A3Q9FL98_9BACT</name>
<dbReference type="AlphaFoldDB" id="A0A3Q9FL98"/>
<dbReference type="PANTHER" id="PTHR32251:SF23">
    <property type="entry name" value="3-OXO-5-ALPHA-STEROID 4-DEHYDROGENASE (DUF1295)"/>
    <property type="match status" value="1"/>
</dbReference>
<dbReference type="PANTHER" id="PTHR32251">
    <property type="entry name" value="3-OXO-5-ALPHA-STEROID 4-DEHYDROGENASE"/>
    <property type="match status" value="1"/>
</dbReference>
<feature type="transmembrane region" description="Helical" evidence="1">
    <location>
        <begin position="169"/>
        <end position="188"/>
    </location>
</feature>
<proteinExistence type="predicted"/>
<evidence type="ECO:0000313" key="2">
    <source>
        <dbReference type="EMBL" id="AZQ61141.1"/>
    </source>
</evidence>
<feature type="transmembrane region" description="Helical" evidence="1">
    <location>
        <begin position="244"/>
        <end position="261"/>
    </location>
</feature>
<dbReference type="Gene3D" id="1.20.120.1630">
    <property type="match status" value="1"/>
</dbReference>
<accession>A0A3Q9FL98</accession>
<feature type="transmembrane region" description="Helical" evidence="1">
    <location>
        <begin position="64"/>
        <end position="81"/>
    </location>
</feature>
<dbReference type="EMBL" id="CP034562">
    <property type="protein sequence ID" value="AZQ61141.1"/>
    <property type="molecule type" value="Genomic_DNA"/>
</dbReference>
<dbReference type="Pfam" id="PF06966">
    <property type="entry name" value="DUF1295"/>
    <property type="match status" value="1"/>
</dbReference>
<keyword evidence="3" id="KW-1185">Reference proteome</keyword>
<keyword evidence="1" id="KW-0812">Transmembrane</keyword>
<feature type="transmembrane region" description="Helical" evidence="1">
    <location>
        <begin position="34"/>
        <end position="52"/>
    </location>
</feature>
<dbReference type="GO" id="GO:0016020">
    <property type="term" value="C:membrane"/>
    <property type="evidence" value="ECO:0007669"/>
    <property type="project" value="TreeGrafter"/>
</dbReference>